<evidence type="ECO:0000256" key="4">
    <source>
        <dbReference type="ARBA" id="ARBA00022989"/>
    </source>
</evidence>
<feature type="transmembrane region" description="Helical" evidence="6">
    <location>
        <begin position="389"/>
        <end position="415"/>
    </location>
</feature>
<gene>
    <name evidence="7" type="ORF">BT63DRAFT_413842</name>
</gene>
<feature type="transmembrane region" description="Helical" evidence="6">
    <location>
        <begin position="298"/>
        <end position="317"/>
    </location>
</feature>
<accession>A0A6A6UE98</accession>
<keyword evidence="5 6" id="KW-0472">Membrane</keyword>
<feature type="transmembrane region" description="Helical" evidence="6">
    <location>
        <begin position="156"/>
        <end position="178"/>
    </location>
</feature>
<dbReference type="Gene3D" id="1.20.1250.20">
    <property type="entry name" value="MFS general substrate transporter like domains"/>
    <property type="match status" value="1"/>
</dbReference>
<feature type="transmembrane region" description="Helical" evidence="6">
    <location>
        <begin position="427"/>
        <end position="447"/>
    </location>
</feature>
<feature type="transmembrane region" description="Helical" evidence="6">
    <location>
        <begin position="100"/>
        <end position="119"/>
    </location>
</feature>
<dbReference type="Pfam" id="PF07690">
    <property type="entry name" value="MFS_1"/>
    <property type="match status" value="1"/>
</dbReference>
<evidence type="ECO:0000256" key="5">
    <source>
        <dbReference type="ARBA" id="ARBA00023136"/>
    </source>
</evidence>
<dbReference type="PANTHER" id="PTHR43791">
    <property type="entry name" value="PERMEASE-RELATED"/>
    <property type="match status" value="1"/>
</dbReference>
<evidence type="ECO:0000256" key="6">
    <source>
        <dbReference type="SAM" id="Phobius"/>
    </source>
</evidence>
<comment type="subcellular location">
    <subcellularLocation>
        <location evidence="1">Membrane</location>
        <topology evidence="1">Multi-pass membrane protein</topology>
    </subcellularLocation>
</comment>
<protein>
    <submittedName>
        <fullName evidence="7">MFS general substrate transporter</fullName>
    </submittedName>
</protein>
<feature type="transmembrane region" description="Helical" evidence="6">
    <location>
        <begin position="459"/>
        <end position="482"/>
    </location>
</feature>
<dbReference type="GO" id="GO:0022857">
    <property type="term" value="F:transmembrane transporter activity"/>
    <property type="evidence" value="ECO:0007669"/>
    <property type="project" value="InterPro"/>
</dbReference>
<dbReference type="InterPro" id="IPR011701">
    <property type="entry name" value="MFS"/>
</dbReference>
<dbReference type="PANTHER" id="PTHR43791:SF36">
    <property type="entry name" value="TRANSPORTER, PUTATIVE (AFU_ORTHOLOGUE AFUA_6G08340)-RELATED"/>
    <property type="match status" value="1"/>
</dbReference>
<keyword evidence="2" id="KW-0813">Transport</keyword>
<feature type="transmembrane region" description="Helical" evidence="6">
    <location>
        <begin position="337"/>
        <end position="354"/>
    </location>
</feature>
<feature type="transmembrane region" description="Helical" evidence="6">
    <location>
        <begin position="221"/>
        <end position="244"/>
    </location>
</feature>
<proteinExistence type="predicted"/>
<keyword evidence="4 6" id="KW-1133">Transmembrane helix</keyword>
<keyword evidence="8" id="KW-1185">Reference proteome</keyword>
<reference evidence="7" key="1">
    <citation type="journal article" date="2020" name="Stud. Mycol.">
        <title>101 Dothideomycetes genomes: a test case for predicting lifestyles and emergence of pathogens.</title>
        <authorList>
            <person name="Haridas S."/>
            <person name="Albert R."/>
            <person name="Binder M."/>
            <person name="Bloem J."/>
            <person name="Labutti K."/>
            <person name="Salamov A."/>
            <person name="Andreopoulos B."/>
            <person name="Baker S."/>
            <person name="Barry K."/>
            <person name="Bills G."/>
            <person name="Bluhm B."/>
            <person name="Cannon C."/>
            <person name="Castanera R."/>
            <person name="Culley D."/>
            <person name="Daum C."/>
            <person name="Ezra D."/>
            <person name="Gonzalez J."/>
            <person name="Henrissat B."/>
            <person name="Kuo A."/>
            <person name="Liang C."/>
            <person name="Lipzen A."/>
            <person name="Lutzoni F."/>
            <person name="Magnuson J."/>
            <person name="Mondo S."/>
            <person name="Nolan M."/>
            <person name="Ohm R."/>
            <person name="Pangilinan J."/>
            <person name="Park H.-J."/>
            <person name="Ramirez L."/>
            <person name="Alfaro M."/>
            <person name="Sun H."/>
            <person name="Tritt A."/>
            <person name="Yoshinaga Y."/>
            <person name="Zwiers L.-H."/>
            <person name="Turgeon B."/>
            <person name="Goodwin S."/>
            <person name="Spatafora J."/>
            <person name="Crous P."/>
            <person name="Grigoriev I."/>
        </authorList>
    </citation>
    <scope>NUCLEOTIDE SEQUENCE</scope>
    <source>
        <strain evidence="7">CBS 115976</strain>
    </source>
</reference>
<evidence type="ECO:0000313" key="8">
    <source>
        <dbReference type="Proteomes" id="UP000799302"/>
    </source>
</evidence>
<keyword evidence="3 6" id="KW-0812">Transmembrane</keyword>
<feature type="transmembrane region" description="Helical" evidence="6">
    <location>
        <begin position="190"/>
        <end position="209"/>
    </location>
</feature>
<dbReference type="AlphaFoldDB" id="A0A6A6UE98"/>
<feature type="transmembrane region" description="Helical" evidence="6">
    <location>
        <begin position="366"/>
        <end position="383"/>
    </location>
</feature>
<dbReference type="Proteomes" id="UP000799302">
    <property type="component" value="Unassembled WGS sequence"/>
</dbReference>
<feature type="transmembrane region" description="Helical" evidence="6">
    <location>
        <begin position="131"/>
        <end position="150"/>
    </location>
</feature>
<organism evidence="7 8">
    <name type="scientific">Microthyrium microscopicum</name>
    <dbReference type="NCBI Taxonomy" id="703497"/>
    <lineage>
        <taxon>Eukaryota</taxon>
        <taxon>Fungi</taxon>
        <taxon>Dikarya</taxon>
        <taxon>Ascomycota</taxon>
        <taxon>Pezizomycotina</taxon>
        <taxon>Dothideomycetes</taxon>
        <taxon>Dothideomycetes incertae sedis</taxon>
        <taxon>Microthyriales</taxon>
        <taxon>Microthyriaceae</taxon>
        <taxon>Microthyrium</taxon>
    </lineage>
</organism>
<evidence type="ECO:0000256" key="2">
    <source>
        <dbReference type="ARBA" id="ARBA00022448"/>
    </source>
</evidence>
<name>A0A6A6UE98_9PEZI</name>
<sequence length="518" mass="56304">MAGRIVSGAYKIVSEKLQNDEIFEENIIRIEAYESEREITRAFDEYETDTREERELVRKIDVRILPILGLVYAAQSMDKAGMNGTRLAGKARQFYNNNHGYSTAMTTMAVGYIALVVASNMVLSRVRPSQFLAGILVVAGIMNALSATMPNIQSMLVARLPGATIEAVTFPAILYILSCWYKPREIGKRIAIFPAIGMITQAISTTIARNSVAFTNNLNPWRAIFMVNGLILLGAAPMVAYSMLDYPAISRLLSRRERELATIRLLRTGQDTGSSTRLGLERLGHVDALIATIRDPRILLIAGLSVLLVSASSASHLITSTSSSVLQAYSPLRAHHIAPGVFIFGLVVLALTMVLSDRSTERRTPIIALLLAAIAGPATRLATHTGESTIIRVMANALFVAAIFSVQPLLTAWLVNTIRAPAEKRAVAIALVHGVATTAAVGGARMWPRANGSRTRIDAGMATSLLAIAAVAALAVPAMLPLKNYRGTRAERSLETKRRARVAVEEMLEEEEECEKRI</sequence>
<evidence type="ECO:0000313" key="7">
    <source>
        <dbReference type="EMBL" id="KAF2669408.1"/>
    </source>
</evidence>
<dbReference type="GO" id="GO:0016020">
    <property type="term" value="C:membrane"/>
    <property type="evidence" value="ECO:0007669"/>
    <property type="project" value="UniProtKB-SubCell"/>
</dbReference>
<evidence type="ECO:0000256" key="1">
    <source>
        <dbReference type="ARBA" id="ARBA00004141"/>
    </source>
</evidence>
<dbReference type="SUPFAM" id="SSF103473">
    <property type="entry name" value="MFS general substrate transporter"/>
    <property type="match status" value="1"/>
</dbReference>
<dbReference type="EMBL" id="MU004235">
    <property type="protein sequence ID" value="KAF2669408.1"/>
    <property type="molecule type" value="Genomic_DNA"/>
</dbReference>
<dbReference type="InterPro" id="IPR036259">
    <property type="entry name" value="MFS_trans_sf"/>
</dbReference>
<evidence type="ECO:0000256" key="3">
    <source>
        <dbReference type="ARBA" id="ARBA00022692"/>
    </source>
</evidence>